<feature type="active site" evidence="2">
    <location>
        <position position="230"/>
    </location>
</feature>
<keyword evidence="6" id="KW-1185">Reference proteome</keyword>
<dbReference type="InterPro" id="IPR016161">
    <property type="entry name" value="Ald_DH/histidinol_DH"/>
</dbReference>
<dbReference type="Gene3D" id="3.40.605.10">
    <property type="entry name" value="Aldehyde Dehydrogenase, Chain A, domain 1"/>
    <property type="match status" value="1"/>
</dbReference>
<reference evidence="5 6" key="1">
    <citation type="journal article" date="2016" name="Int. J. Syst. Evol. Microbiol.">
        <title>Labrenzia salina sp. nov., isolated from the rhizosphere of the halophyte Arthrocnemum macrostachyum.</title>
        <authorList>
            <person name="Camacho M."/>
            <person name="Redondo-Gomez S."/>
            <person name="Rodriguez-Llorente I."/>
            <person name="Rohde M."/>
            <person name="Sproer C."/>
            <person name="Schumann P."/>
            <person name="Klenk H.P."/>
            <person name="Montero-Calasanz M.D.C."/>
        </authorList>
    </citation>
    <scope>NUCLEOTIDE SEQUENCE [LARGE SCALE GENOMIC DNA]</scope>
    <source>
        <strain evidence="5 6">DSM 29163</strain>
    </source>
</reference>
<comment type="caution">
    <text evidence="5">The sequence shown here is derived from an EMBL/GenBank/DDBJ whole genome shotgun (WGS) entry which is preliminary data.</text>
</comment>
<feature type="domain" description="Aldehyde dehydrogenase" evidence="4">
    <location>
        <begin position="5"/>
        <end position="455"/>
    </location>
</feature>
<evidence type="ECO:0000256" key="2">
    <source>
        <dbReference type="PROSITE-ProRule" id="PRU10007"/>
    </source>
</evidence>
<dbReference type="InterPro" id="IPR016162">
    <property type="entry name" value="Ald_DH_N"/>
</dbReference>
<dbReference type="PROSITE" id="PS00687">
    <property type="entry name" value="ALDEHYDE_DEHYDR_GLU"/>
    <property type="match status" value="1"/>
</dbReference>
<dbReference type="Proteomes" id="UP001300261">
    <property type="component" value="Unassembled WGS sequence"/>
</dbReference>
<dbReference type="Pfam" id="PF00171">
    <property type="entry name" value="Aldedh"/>
    <property type="match status" value="1"/>
</dbReference>
<dbReference type="InterPro" id="IPR016160">
    <property type="entry name" value="Ald_DH_CS_CYS"/>
</dbReference>
<comment type="similarity">
    <text evidence="3">Belongs to the aldehyde dehydrogenase family.</text>
</comment>
<sequence>MSDVIKLISPIDGSVYAERPALDEAAVARTVSAARTAQIGWAAVPIKERVAYCLKALEALKAMNDEVVPELAWQMGRPIRYGGELGGTIERTEYCARTAEEALADIERTDKPGFKRYLRRVPLGIVMVIAPWNYPFMTAINTIMPALMSGNVVILKHAAQTLLVGERLAKAFEIAGLPKGVFQNVVLTHQGTEKLLGSGVIDHVNFTGSVAGGRAIEKALAGTFATLGLELGGKDPAYVRADADLDYAVGNLVDGAFYNSGQCCCGIERVYVHESLYDRFVDGFVDLTSQYKLGNPLDEASTLGPMAQARFAAWVREQTQEALRKGAKAHVDMAKFPQDKEGSPYLAPQVLTDVNHQMSVMREESFGPVVGIMKVKDDEEALQFMNDSPYGLTASIWTEDVEAAAEIGDKVETGTVFMNRCDYLDPALVWTGVKDTGKGAALSEIGFHNLTRPKSFHFRVEH</sequence>
<dbReference type="InterPro" id="IPR015590">
    <property type="entry name" value="Aldehyde_DH_dom"/>
</dbReference>
<evidence type="ECO:0000256" key="1">
    <source>
        <dbReference type="ARBA" id="ARBA00023002"/>
    </source>
</evidence>
<dbReference type="InterPro" id="IPR029510">
    <property type="entry name" value="Ald_DH_CS_GLU"/>
</dbReference>
<evidence type="ECO:0000259" key="4">
    <source>
        <dbReference type="Pfam" id="PF00171"/>
    </source>
</evidence>
<keyword evidence="1 3" id="KW-0560">Oxidoreductase</keyword>
<dbReference type="PANTHER" id="PTHR11699">
    <property type="entry name" value="ALDEHYDE DEHYDROGENASE-RELATED"/>
    <property type="match status" value="1"/>
</dbReference>
<dbReference type="RefSeq" id="WP_265966540.1">
    <property type="nucleotide sequence ID" value="NZ_JAPEVI010000003.1"/>
</dbReference>
<dbReference type="CDD" id="cd07102">
    <property type="entry name" value="ALDH_EDX86601"/>
    <property type="match status" value="1"/>
</dbReference>
<dbReference type="SUPFAM" id="SSF53720">
    <property type="entry name" value="ALDH-like"/>
    <property type="match status" value="1"/>
</dbReference>
<dbReference type="InterPro" id="IPR016163">
    <property type="entry name" value="Ald_DH_C"/>
</dbReference>
<organism evidence="5 6">
    <name type="scientific">Roseibium salinum</name>
    <dbReference type="NCBI Taxonomy" id="1604349"/>
    <lineage>
        <taxon>Bacteria</taxon>
        <taxon>Pseudomonadati</taxon>
        <taxon>Pseudomonadota</taxon>
        <taxon>Alphaproteobacteria</taxon>
        <taxon>Hyphomicrobiales</taxon>
        <taxon>Stappiaceae</taxon>
        <taxon>Roseibium</taxon>
    </lineage>
</organism>
<dbReference type="Gene3D" id="3.40.309.10">
    <property type="entry name" value="Aldehyde Dehydrogenase, Chain A, domain 2"/>
    <property type="match status" value="1"/>
</dbReference>
<evidence type="ECO:0000256" key="3">
    <source>
        <dbReference type="RuleBase" id="RU003345"/>
    </source>
</evidence>
<dbReference type="PROSITE" id="PS00070">
    <property type="entry name" value="ALDEHYDE_DEHYDR_CYS"/>
    <property type="match status" value="1"/>
</dbReference>
<proteinExistence type="inferred from homology"/>
<protein>
    <submittedName>
        <fullName evidence="5">Aldehyde dehydrogenase family protein</fullName>
    </submittedName>
</protein>
<dbReference type="EMBL" id="JAPEVI010000003">
    <property type="protein sequence ID" value="MCX2725532.1"/>
    <property type="molecule type" value="Genomic_DNA"/>
</dbReference>
<gene>
    <name evidence="5" type="ORF">ON753_24770</name>
</gene>
<accession>A0ABT3R894</accession>
<evidence type="ECO:0000313" key="6">
    <source>
        <dbReference type="Proteomes" id="UP001300261"/>
    </source>
</evidence>
<name>A0ABT3R894_9HYPH</name>
<evidence type="ECO:0000313" key="5">
    <source>
        <dbReference type="EMBL" id="MCX2725532.1"/>
    </source>
</evidence>